<proteinExistence type="predicted"/>
<dbReference type="PANTHER" id="PTHR43245">
    <property type="entry name" value="BIFUNCTIONAL POLYMYXIN RESISTANCE PROTEIN ARNA"/>
    <property type="match status" value="1"/>
</dbReference>
<dbReference type="PANTHER" id="PTHR43245:SF55">
    <property type="entry name" value="NAD(P)-BINDING DOMAIN-CONTAINING PROTEIN"/>
    <property type="match status" value="1"/>
</dbReference>
<dbReference type="EMBL" id="CADCTF010000114">
    <property type="protein sequence ID" value="CAA9254032.1"/>
    <property type="molecule type" value="Genomic_DNA"/>
</dbReference>
<evidence type="ECO:0000313" key="2">
    <source>
        <dbReference type="EMBL" id="CAA9254032.1"/>
    </source>
</evidence>
<dbReference type="AlphaFoldDB" id="A0A6J4ILW1"/>
<dbReference type="Pfam" id="PF07993">
    <property type="entry name" value="NAD_binding_4"/>
    <property type="match status" value="1"/>
</dbReference>
<dbReference type="SMART" id="SM00822">
    <property type="entry name" value="PKS_KR"/>
    <property type="match status" value="1"/>
</dbReference>
<accession>A0A6J4ILW1</accession>
<sequence>MNPVPRRSDSGSSGGENGEGLVLVTGANGYLGRELSRRFLADGMEVVLAVRSSTARSDVAAALGPLAERARFVAVDLTEAEPFAAVHPALRRRITSVVHGAAVTRFNVDREVAALVNVEGTRHALALARSCPELESFTLVGTVYSSGLQVGRIAEEAHSDEAGFANFYEWSKWEAEQLVLAQADELPWRVLRVATVAADDDTGAVTHHNAFHETLKLCFYGLLALLPGCGDTPLYFVTRAFAVDAVRRLTDPACPGGIYHVAHDRSASITLDQLLDIAFEEFESVDDFRKKRILRPLLADEESFDLMVDGVTGFAGSLVTQALANVAPFARQLYVTKDLDNSRLRSALHDYEAPDAASLVRATCHQLVATRWGRRAAHV</sequence>
<dbReference type="Gene3D" id="3.40.50.720">
    <property type="entry name" value="NAD(P)-binding Rossmann-like Domain"/>
    <property type="match status" value="1"/>
</dbReference>
<dbReference type="InterPro" id="IPR057326">
    <property type="entry name" value="KR_dom"/>
</dbReference>
<organism evidence="2">
    <name type="scientific">uncultured Acidimicrobiales bacterium</name>
    <dbReference type="NCBI Taxonomy" id="310071"/>
    <lineage>
        <taxon>Bacteria</taxon>
        <taxon>Bacillati</taxon>
        <taxon>Actinomycetota</taxon>
        <taxon>Acidimicrobiia</taxon>
        <taxon>Acidimicrobiales</taxon>
        <taxon>environmental samples</taxon>
    </lineage>
</organism>
<dbReference type="SUPFAM" id="SSF51735">
    <property type="entry name" value="NAD(P)-binding Rossmann-fold domains"/>
    <property type="match status" value="1"/>
</dbReference>
<feature type="domain" description="Ketoreductase" evidence="1">
    <location>
        <begin position="20"/>
        <end position="176"/>
    </location>
</feature>
<protein>
    <recommendedName>
        <fullName evidence="1">Ketoreductase domain-containing protein</fullName>
    </recommendedName>
</protein>
<dbReference type="InterPro" id="IPR050177">
    <property type="entry name" value="Lipid_A_modif_metabolic_enz"/>
</dbReference>
<dbReference type="InterPro" id="IPR036291">
    <property type="entry name" value="NAD(P)-bd_dom_sf"/>
</dbReference>
<dbReference type="InterPro" id="IPR013120">
    <property type="entry name" value="FAR_NAD-bd"/>
</dbReference>
<evidence type="ECO:0000259" key="1">
    <source>
        <dbReference type="SMART" id="SM00822"/>
    </source>
</evidence>
<gene>
    <name evidence="2" type="ORF">AVDCRST_MAG50-2398</name>
</gene>
<reference evidence="2" key="1">
    <citation type="submission" date="2020-02" db="EMBL/GenBank/DDBJ databases">
        <authorList>
            <person name="Meier V. D."/>
        </authorList>
    </citation>
    <scope>NUCLEOTIDE SEQUENCE</scope>
    <source>
        <strain evidence="2">AVDCRST_MAG50</strain>
    </source>
</reference>
<name>A0A6J4ILW1_9ACTN</name>